<dbReference type="GO" id="GO:0005634">
    <property type="term" value="C:nucleus"/>
    <property type="evidence" value="ECO:0007669"/>
    <property type="project" value="TreeGrafter"/>
</dbReference>
<reference evidence="3" key="1">
    <citation type="journal article" date="2023" name="Front. Mar. Sci.">
        <title>A new Merluccius polli reference genome to investigate the effects of global change in West African waters.</title>
        <authorList>
            <person name="Mateo J.L."/>
            <person name="Blanco-Fernandez C."/>
            <person name="Garcia-Vazquez E."/>
            <person name="Machado-Schiaffino G."/>
        </authorList>
    </citation>
    <scope>NUCLEOTIDE SEQUENCE</scope>
    <source>
        <strain evidence="3">C29</strain>
        <tissue evidence="3">Fin</tissue>
    </source>
</reference>
<dbReference type="SUPFAM" id="SSF53098">
    <property type="entry name" value="Ribonuclease H-like"/>
    <property type="match status" value="1"/>
</dbReference>
<dbReference type="GO" id="GO:0046983">
    <property type="term" value="F:protein dimerization activity"/>
    <property type="evidence" value="ECO:0007669"/>
    <property type="project" value="InterPro"/>
</dbReference>
<keyword evidence="4" id="KW-1185">Reference proteome</keyword>
<dbReference type="InterPro" id="IPR052717">
    <property type="entry name" value="Vacuolar_transposase_reg"/>
</dbReference>
<dbReference type="Pfam" id="PF05699">
    <property type="entry name" value="Dimer_Tnp_hAT"/>
    <property type="match status" value="1"/>
</dbReference>
<dbReference type="InterPro" id="IPR012337">
    <property type="entry name" value="RNaseH-like_sf"/>
</dbReference>
<dbReference type="GO" id="GO:0006357">
    <property type="term" value="P:regulation of transcription by RNA polymerase II"/>
    <property type="evidence" value="ECO:0007669"/>
    <property type="project" value="TreeGrafter"/>
</dbReference>
<protein>
    <submittedName>
        <fullName evidence="3">Zinc finger BED domain-containing protein 1</fullName>
    </submittedName>
</protein>
<proteinExistence type="predicted"/>
<dbReference type="EMBL" id="JAOPHQ010003451">
    <property type="protein sequence ID" value="KAK0142952.1"/>
    <property type="molecule type" value="Genomic_DNA"/>
</dbReference>
<name>A0AA47MMZ6_MERPO</name>
<evidence type="ECO:0000313" key="4">
    <source>
        <dbReference type="Proteomes" id="UP001174136"/>
    </source>
</evidence>
<dbReference type="InterPro" id="IPR008906">
    <property type="entry name" value="HATC_C_dom"/>
</dbReference>
<evidence type="ECO:0000256" key="1">
    <source>
        <dbReference type="SAM" id="MobiDB-lite"/>
    </source>
</evidence>
<sequence>MTEHFLEQQPAIAATLLSPQLRKKETDIATLNENDVSNAEEMVSALKPMKDATTLMSQEKNPSACLIAPVHTKLLQNTEPNTEDSPLVRDIKKAIHDDLSSRYTSEAEKSLLYTASALDPRFKALPFLSEEEREQTYGKVIAEAASLEQEVRVEEETPEDNARAAAAVTSDTEEDQEKELPSAPPAKRSCTLLENLLGPAFTNQAPEPISAYTRAKDEMAKYRLALTPSLQEDPLLWWSVHQVLYPMIANVAKRYLCIPGSSVSAERVFSTAGDIVTAQRSTLKSEHIDQLVFLHKNVCVPDSGTDDEKSDEDE</sequence>
<accession>A0AA47MMZ6</accession>
<dbReference type="AlphaFoldDB" id="A0AA47MMZ6"/>
<dbReference type="PANTHER" id="PTHR46169:SF29">
    <property type="entry name" value="DNA REPLICATION-RELATED ELEMENT FACTOR, ISOFORM A"/>
    <property type="match status" value="1"/>
</dbReference>
<comment type="caution">
    <text evidence="3">The sequence shown here is derived from an EMBL/GenBank/DDBJ whole genome shotgun (WGS) entry which is preliminary data.</text>
</comment>
<evidence type="ECO:0000313" key="3">
    <source>
        <dbReference type="EMBL" id="KAK0142952.1"/>
    </source>
</evidence>
<evidence type="ECO:0000259" key="2">
    <source>
        <dbReference type="Pfam" id="PF05699"/>
    </source>
</evidence>
<feature type="region of interest" description="Disordered" evidence="1">
    <location>
        <begin position="149"/>
        <end position="186"/>
    </location>
</feature>
<dbReference type="PANTHER" id="PTHR46169">
    <property type="entry name" value="DNA REPLICATION-RELATED ELEMENT FACTOR, ISOFORM A"/>
    <property type="match status" value="1"/>
</dbReference>
<gene>
    <name evidence="3" type="primary">ZBED1_80</name>
    <name evidence="3" type="ORF">N1851_018932</name>
</gene>
<feature type="domain" description="HAT C-terminal dimerisation" evidence="2">
    <location>
        <begin position="231"/>
        <end position="297"/>
    </location>
</feature>
<dbReference type="Proteomes" id="UP001174136">
    <property type="component" value="Unassembled WGS sequence"/>
</dbReference>
<organism evidence="3 4">
    <name type="scientific">Merluccius polli</name>
    <name type="common">Benguela hake</name>
    <name type="synonym">Merluccius cadenati</name>
    <dbReference type="NCBI Taxonomy" id="89951"/>
    <lineage>
        <taxon>Eukaryota</taxon>
        <taxon>Metazoa</taxon>
        <taxon>Chordata</taxon>
        <taxon>Craniata</taxon>
        <taxon>Vertebrata</taxon>
        <taxon>Euteleostomi</taxon>
        <taxon>Actinopterygii</taxon>
        <taxon>Neopterygii</taxon>
        <taxon>Teleostei</taxon>
        <taxon>Neoteleostei</taxon>
        <taxon>Acanthomorphata</taxon>
        <taxon>Zeiogadaria</taxon>
        <taxon>Gadariae</taxon>
        <taxon>Gadiformes</taxon>
        <taxon>Gadoidei</taxon>
        <taxon>Merlucciidae</taxon>
        <taxon>Merluccius</taxon>
    </lineage>
</organism>